<evidence type="ECO:0000256" key="1">
    <source>
        <dbReference type="ARBA" id="ARBA00007381"/>
    </source>
</evidence>
<evidence type="ECO:0000256" key="10">
    <source>
        <dbReference type="SAM" id="MobiDB-lite"/>
    </source>
</evidence>
<dbReference type="Gene3D" id="2.60.34.10">
    <property type="entry name" value="Substrate Binding Domain Of DNAk, Chain A, domain 1"/>
    <property type="match status" value="1"/>
</dbReference>
<keyword evidence="9" id="KW-0175">Coiled coil</keyword>
<dbReference type="SUPFAM" id="SSF100934">
    <property type="entry name" value="Heat shock protein 70kD (HSP70), C-terminal subdomain"/>
    <property type="match status" value="1"/>
</dbReference>
<dbReference type="Gene3D" id="3.30.420.40">
    <property type="match status" value="2"/>
</dbReference>
<dbReference type="InterPro" id="IPR018181">
    <property type="entry name" value="Heat_shock_70_CS"/>
</dbReference>
<dbReference type="HAMAP" id="MF_00332">
    <property type="entry name" value="DnaK"/>
    <property type="match status" value="1"/>
</dbReference>
<dbReference type="Proteomes" id="UP001209681">
    <property type="component" value="Unassembled WGS sequence"/>
</dbReference>
<dbReference type="NCBIfam" id="NF003520">
    <property type="entry name" value="PRK05183.1"/>
    <property type="match status" value="1"/>
</dbReference>
<evidence type="ECO:0000256" key="5">
    <source>
        <dbReference type="ARBA" id="ARBA00022840"/>
    </source>
</evidence>
<keyword evidence="5 7" id="KW-0067">ATP-binding</keyword>
<evidence type="ECO:0000256" key="4">
    <source>
        <dbReference type="ARBA" id="ARBA00022741"/>
    </source>
</evidence>
<dbReference type="InterPro" id="IPR043129">
    <property type="entry name" value="ATPase_NBD"/>
</dbReference>
<dbReference type="InterPro" id="IPR029047">
    <property type="entry name" value="HSP70_peptide-bd_sf"/>
</dbReference>
<keyword evidence="4 7" id="KW-0547">Nucleotide-binding</keyword>
<feature type="coiled-coil region" evidence="9">
    <location>
        <begin position="247"/>
        <end position="274"/>
    </location>
</feature>
<name>A0ABT3NAJ2_9BACT</name>
<dbReference type="PANTHER" id="PTHR19375">
    <property type="entry name" value="HEAT SHOCK PROTEIN 70KDA"/>
    <property type="match status" value="1"/>
</dbReference>
<dbReference type="InterPro" id="IPR013126">
    <property type="entry name" value="Hsp_70_fam"/>
</dbReference>
<organism evidence="11 12">
    <name type="scientific">Desulfobotulus pelophilus</name>
    <dbReference type="NCBI Taxonomy" id="2823377"/>
    <lineage>
        <taxon>Bacteria</taxon>
        <taxon>Pseudomonadati</taxon>
        <taxon>Thermodesulfobacteriota</taxon>
        <taxon>Desulfobacteria</taxon>
        <taxon>Desulfobacterales</taxon>
        <taxon>Desulfobacteraceae</taxon>
        <taxon>Desulfobotulus</taxon>
    </lineage>
</organism>
<dbReference type="PROSITE" id="PS00297">
    <property type="entry name" value="HSP70_1"/>
    <property type="match status" value="1"/>
</dbReference>
<evidence type="ECO:0000256" key="2">
    <source>
        <dbReference type="ARBA" id="ARBA00014415"/>
    </source>
</evidence>
<protein>
    <recommendedName>
        <fullName evidence="2 7">Chaperone protein DnaK</fullName>
    </recommendedName>
    <alternativeName>
        <fullName evidence="7">HSP70</fullName>
    </alternativeName>
    <alternativeName>
        <fullName evidence="7">Heat shock 70 kDa protein</fullName>
    </alternativeName>
    <alternativeName>
        <fullName evidence="7">Heat shock protein 70</fullName>
    </alternativeName>
</protein>
<dbReference type="PROSITE" id="PS00329">
    <property type="entry name" value="HSP70_2"/>
    <property type="match status" value="1"/>
</dbReference>
<keyword evidence="7" id="KW-0143">Chaperone</keyword>
<comment type="similarity">
    <text evidence="1 7 8">Belongs to the heat shock protein 70 family.</text>
</comment>
<dbReference type="SUPFAM" id="SSF100920">
    <property type="entry name" value="Heat shock protein 70kD (HSP70), peptide-binding domain"/>
    <property type="match status" value="1"/>
</dbReference>
<dbReference type="InterPro" id="IPR012725">
    <property type="entry name" value="Chaperone_DnaK"/>
</dbReference>
<comment type="induction">
    <text evidence="7">By stress conditions e.g. heat shock.</text>
</comment>
<feature type="modified residue" description="Phosphothreonine; by autocatalysis" evidence="7">
    <location>
        <position position="198"/>
    </location>
</feature>
<dbReference type="RefSeq" id="WP_265425377.1">
    <property type="nucleotide sequence ID" value="NZ_JAPFPW010000012.1"/>
</dbReference>
<dbReference type="PRINTS" id="PR00301">
    <property type="entry name" value="HEATSHOCK70"/>
</dbReference>
<evidence type="ECO:0000313" key="12">
    <source>
        <dbReference type="Proteomes" id="UP001209681"/>
    </source>
</evidence>
<dbReference type="EMBL" id="JAPFPW010000012">
    <property type="protein sequence ID" value="MCW7754459.1"/>
    <property type="molecule type" value="Genomic_DNA"/>
</dbReference>
<comment type="function">
    <text evidence="7">Acts as a chaperone.</text>
</comment>
<dbReference type="CDD" id="cd10234">
    <property type="entry name" value="ASKHA_NBD_HSP70_DnaK-like"/>
    <property type="match status" value="1"/>
</dbReference>
<dbReference type="Gene3D" id="1.20.1270.10">
    <property type="match status" value="1"/>
</dbReference>
<evidence type="ECO:0000256" key="6">
    <source>
        <dbReference type="ARBA" id="ARBA00023016"/>
    </source>
</evidence>
<comment type="caution">
    <text evidence="11">The sequence shown here is derived from an EMBL/GenBank/DDBJ whole genome shotgun (WGS) entry which is preliminary data.</text>
</comment>
<evidence type="ECO:0000256" key="7">
    <source>
        <dbReference type="HAMAP-Rule" id="MF_00332"/>
    </source>
</evidence>
<proteinExistence type="evidence at transcript level"/>
<dbReference type="NCBIfam" id="NF001413">
    <property type="entry name" value="PRK00290.1"/>
    <property type="match status" value="1"/>
</dbReference>
<evidence type="ECO:0000313" key="11">
    <source>
        <dbReference type="EMBL" id="MCW7754459.1"/>
    </source>
</evidence>
<evidence type="ECO:0000256" key="9">
    <source>
        <dbReference type="SAM" id="Coils"/>
    </source>
</evidence>
<evidence type="ECO:0000256" key="3">
    <source>
        <dbReference type="ARBA" id="ARBA00022553"/>
    </source>
</evidence>
<evidence type="ECO:0000256" key="8">
    <source>
        <dbReference type="RuleBase" id="RU003322"/>
    </source>
</evidence>
<keyword evidence="12" id="KW-1185">Reference proteome</keyword>
<feature type="compositionally biased region" description="Low complexity" evidence="10">
    <location>
        <begin position="601"/>
        <end position="618"/>
    </location>
</feature>
<dbReference type="SUPFAM" id="SSF53067">
    <property type="entry name" value="Actin-like ATPase domain"/>
    <property type="match status" value="2"/>
</dbReference>
<gene>
    <name evidence="7 11" type="primary">dnaK</name>
    <name evidence="11" type="ORF">OOT00_10725</name>
</gene>
<dbReference type="NCBIfam" id="TIGR02350">
    <property type="entry name" value="prok_dnaK"/>
    <property type="match status" value="1"/>
</dbReference>
<feature type="region of interest" description="Disordered" evidence="10">
    <location>
        <begin position="601"/>
        <end position="626"/>
    </location>
</feature>
<dbReference type="Pfam" id="PF00012">
    <property type="entry name" value="HSP70"/>
    <property type="match status" value="1"/>
</dbReference>
<keyword evidence="3 7" id="KW-0597">Phosphoprotein</keyword>
<accession>A0ABT3NAJ2</accession>
<dbReference type="Gene3D" id="3.90.640.10">
    <property type="entry name" value="Actin, Chain A, domain 4"/>
    <property type="match status" value="1"/>
</dbReference>
<reference evidence="11 12" key="1">
    <citation type="submission" date="2022-11" db="EMBL/GenBank/DDBJ databases">
        <title>Desulfobotulus tamanensis H1 sp. nov. - anaerobic, alkaliphilic, sulphate reducing bacterium isolated from terrestrial mud volcano.</title>
        <authorList>
            <person name="Frolova A."/>
            <person name="Merkel A.Y."/>
            <person name="Slobodkin A.I."/>
        </authorList>
    </citation>
    <scope>NUCLEOTIDE SEQUENCE [LARGE SCALE GENOMIC DNA]</scope>
    <source>
        <strain evidence="11 12">H1</strain>
    </source>
</reference>
<dbReference type="PROSITE" id="PS01036">
    <property type="entry name" value="HSP70_3"/>
    <property type="match status" value="1"/>
</dbReference>
<keyword evidence="6 7" id="KW-0346">Stress response</keyword>
<sequence length="640" mass="68675">MGKIIGIDLGTTNSCVAIMEAGEPKVIANTEGGRTTPSIVAVTSSGERLVGQPAKRQAITNPENTIFGVKRLIGRKFNSPAVQKDKGVLPFHIESADNGDVGVKIQDKKVSPAEVSSYILAYIKKVAEEYLGEPVTDAVITVPAYFDDSQRQATKDAGTIAGLNVKRIINEPTAASLAYGLDKKSDEKIAVFDLGGGTFDISVLEIGDGVFEVKATNGDTHLGGEDFDNRIIDFLADSFRKEQGIDLRKDKMALQRLKEAAEKAKIELSSSMETEVNLPFITADASGPKHLQVKLSRSKLESLVADLLDKLEFPCVQALKDAGISASNINEVVLVGGMTRMPAVQERVKKIFGKEPHRGVNPDEVVAIGAAIQAGVLQGDVKDVLLLDVTPLSLGIETLGGVMTKLIERNTTIPTKKSQVFSTAADNQPAVSIHVLQGEREMARDNKTLGNFELRDIPPAPRGVPQIEVGFDIDANGIVHVSAKDLGTGKEQSIQITSSSGLSTDDIDRLVKEAEMHADDDKRKRELVEARNTADSMVYQTEKSLKEMGDKVDADTRSSIETAVEDLKKVMDGEDLEAIKAKTETLTQASHKLAEVMYQQQAAGAAADAAGAGGAQDASRPQDDDVVDADFEEVKSDKKD</sequence>
<dbReference type="InterPro" id="IPR029048">
    <property type="entry name" value="HSP70_C_sf"/>
</dbReference>